<dbReference type="OrthoDB" id="274622at2759"/>
<dbReference type="HAMAP" id="MF_01366">
    <property type="entry name" value="Ribosomal_uL13"/>
    <property type="match status" value="1"/>
</dbReference>
<dbReference type="GO" id="GO:0017148">
    <property type="term" value="P:negative regulation of translation"/>
    <property type="evidence" value="ECO:0007669"/>
    <property type="project" value="TreeGrafter"/>
</dbReference>
<evidence type="ECO:0000256" key="1">
    <source>
        <dbReference type="ARBA" id="ARBA00006227"/>
    </source>
</evidence>
<dbReference type="GO" id="GO:0005762">
    <property type="term" value="C:mitochondrial large ribosomal subunit"/>
    <property type="evidence" value="ECO:0007669"/>
    <property type="project" value="EnsemblFungi"/>
</dbReference>
<reference evidence="5 6" key="1">
    <citation type="journal article" date="2016" name="Proc. Natl. Acad. Sci. U.S.A.">
        <title>Comparative genomics of biotechnologically important yeasts.</title>
        <authorList>
            <person name="Riley R."/>
            <person name="Haridas S."/>
            <person name="Wolfe K.H."/>
            <person name="Lopes M.R."/>
            <person name="Hittinger C.T."/>
            <person name="Goeker M."/>
            <person name="Salamov A.A."/>
            <person name="Wisecaver J.H."/>
            <person name="Long T.M."/>
            <person name="Calvey C.H."/>
            <person name="Aerts A.L."/>
            <person name="Barry K.W."/>
            <person name="Choi C."/>
            <person name="Clum A."/>
            <person name="Coughlan A.Y."/>
            <person name="Deshpande S."/>
            <person name="Douglass A.P."/>
            <person name="Hanson S.J."/>
            <person name="Klenk H.-P."/>
            <person name="LaButti K.M."/>
            <person name="Lapidus A."/>
            <person name="Lindquist E.A."/>
            <person name="Lipzen A.M."/>
            <person name="Meier-Kolthoff J.P."/>
            <person name="Ohm R.A."/>
            <person name="Otillar R.P."/>
            <person name="Pangilinan J.L."/>
            <person name="Peng Y."/>
            <person name="Rokas A."/>
            <person name="Rosa C.A."/>
            <person name="Scheuner C."/>
            <person name="Sibirny A.A."/>
            <person name="Slot J.C."/>
            <person name="Stielow J.B."/>
            <person name="Sun H."/>
            <person name="Kurtzman C.P."/>
            <person name="Blackwell M."/>
            <person name="Grigoriev I.V."/>
            <person name="Jeffries T.W."/>
        </authorList>
    </citation>
    <scope>NUCLEOTIDE SEQUENCE [LARGE SCALE GENOMIC DNA]</scope>
    <source>
        <strain evidence="5 6">NRRL Y-2026</strain>
    </source>
</reference>
<dbReference type="EMBL" id="KV454001">
    <property type="protein sequence ID" value="ODQ49567.1"/>
    <property type="molecule type" value="Genomic_DNA"/>
</dbReference>
<dbReference type="PANTHER" id="PTHR11545">
    <property type="entry name" value="RIBOSOMAL PROTEIN L13"/>
    <property type="match status" value="1"/>
</dbReference>
<name>A0A1E3NTU0_9ASCO</name>
<keyword evidence="3 4" id="KW-0687">Ribonucleoprotein</keyword>
<dbReference type="RefSeq" id="XP_019020680.1">
    <property type="nucleotide sequence ID" value="XM_019163831.1"/>
</dbReference>
<dbReference type="STRING" id="763406.A0A1E3NTU0"/>
<dbReference type="GO" id="GO:0006412">
    <property type="term" value="P:translation"/>
    <property type="evidence" value="ECO:0007669"/>
    <property type="project" value="InterPro"/>
</dbReference>
<dbReference type="Gene3D" id="3.90.1180.10">
    <property type="entry name" value="Ribosomal protein L13"/>
    <property type="match status" value="1"/>
</dbReference>
<evidence type="ECO:0000256" key="2">
    <source>
        <dbReference type="ARBA" id="ARBA00022980"/>
    </source>
</evidence>
<dbReference type="AlphaFoldDB" id="A0A1E3NTU0"/>
<dbReference type="GO" id="GO:0003729">
    <property type="term" value="F:mRNA binding"/>
    <property type="evidence" value="ECO:0007669"/>
    <property type="project" value="TreeGrafter"/>
</dbReference>
<dbReference type="CDD" id="cd00392">
    <property type="entry name" value="Ribosomal_L13"/>
    <property type="match status" value="1"/>
</dbReference>
<organism evidence="5 6">
    <name type="scientific">Pichia membranifaciens NRRL Y-2026</name>
    <dbReference type="NCBI Taxonomy" id="763406"/>
    <lineage>
        <taxon>Eukaryota</taxon>
        <taxon>Fungi</taxon>
        <taxon>Dikarya</taxon>
        <taxon>Ascomycota</taxon>
        <taxon>Saccharomycotina</taxon>
        <taxon>Pichiomycetes</taxon>
        <taxon>Pichiales</taxon>
        <taxon>Pichiaceae</taxon>
        <taxon>Pichia</taxon>
    </lineage>
</organism>
<evidence type="ECO:0000313" key="6">
    <source>
        <dbReference type="Proteomes" id="UP000094455"/>
    </source>
</evidence>
<dbReference type="PANTHER" id="PTHR11545:SF2">
    <property type="entry name" value="LARGE RIBOSOMAL SUBUNIT PROTEIN UL13M"/>
    <property type="match status" value="1"/>
</dbReference>
<evidence type="ECO:0000256" key="4">
    <source>
        <dbReference type="RuleBase" id="RU003877"/>
    </source>
</evidence>
<dbReference type="InterPro" id="IPR036899">
    <property type="entry name" value="Ribosomal_uL13_sf"/>
</dbReference>
<evidence type="ECO:0000256" key="3">
    <source>
        <dbReference type="ARBA" id="ARBA00023274"/>
    </source>
</evidence>
<proteinExistence type="inferred from homology"/>
<evidence type="ECO:0000313" key="5">
    <source>
        <dbReference type="EMBL" id="ODQ49567.1"/>
    </source>
</evidence>
<protein>
    <recommendedName>
        <fullName evidence="7">Ribosomal protein L13</fullName>
    </recommendedName>
</protein>
<gene>
    <name evidence="5" type="ORF">PICMEDRAFT_71111</name>
</gene>
<dbReference type="InterPro" id="IPR023563">
    <property type="entry name" value="Ribosomal_uL13_CS"/>
</dbReference>
<keyword evidence="2 4" id="KW-0689">Ribosomal protein</keyword>
<dbReference type="GeneID" id="30180518"/>
<sequence>MSNQIGKAGLGFARVWHHVDLSNEQRTLGRLASQIAIALIGKHKPITHITEDAGDYVVVSNCQYLKVTGKKISDKTYWSHTTRPGSGMATPMDKIIRDYGYGEVLRRAVSRMLPKNRYRKERLARLKVFDGAQHPYQQNIIAWADEYPQVEKALEESITREKQLQEFNKLLQEKKL</sequence>
<dbReference type="InterPro" id="IPR005823">
    <property type="entry name" value="Ribosomal_uL13_bac-type"/>
</dbReference>
<dbReference type="NCBIfam" id="TIGR01066">
    <property type="entry name" value="rplM_bact"/>
    <property type="match status" value="1"/>
</dbReference>
<dbReference type="PROSITE" id="PS00783">
    <property type="entry name" value="RIBOSOMAL_L13"/>
    <property type="match status" value="1"/>
</dbReference>
<comment type="similarity">
    <text evidence="1 4">Belongs to the universal ribosomal protein uL13 family.</text>
</comment>
<dbReference type="Pfam" id="PF00572">
    <property type="entry name" value="Ribosomal_L13"/>
    <property type="match status" value="1"/>
</dbReference>
<dbReference type="InterPro" id="IPR005822">
    <property type="entry name" value="Ribosomal_uL13"/>
</dbReference>
<dbReference type="SUPFAM" id="SSF52161">
    <property type="entry name" value="Ribosomal protein L13"/>
    <property type="match status" value="1"/>
</dbReference>
<accession>A0A1E3NTU0</accession>
<evidence type="ECO:0008006" key="7">
    <source>
        <dbReference type="Google" id="ProtNLM"/>
    </source>
</evidence>
<dbReference type="GO" id="GO:0003735">
    <property type="term" value="F:structural constituent of ribosome"/>
    <property type="evidence" value="ECO:0007669"/>
    <property type="project" value="EnsemblFungi"/>
</dbReference>
<keyword evidence="6" id="KW-1185">Reference proteome</keyword>
<dbReference type="PIRSF" id="PIRSF002181">
    <property type="entry name" value="Ribosomal_L13"/>
    <property type="match status" value="1"/>
</dbReference>
<dbReference type="Proteomes" id="UP000094455">
    <property type="component" value="Unassembled WGS sequence"/>
</dbReference>